<protein>
    <submittedName>
        <fullName evidence="1">Uncharacterized protein</fullName>
    </submittedName>
</protein>
<sequence>MAEESVQPPALPGLLRLPPHLRNRIYVHLGIGPFPEKRLIFHLGPRRSKPLHRYNGVTHHLPIPRLPDFIGLFQTCRTVHDESVALFYSSHTFVVWYEEPGSLAPLRNLTRVARAALARVKVVLCQASFHEGVGPFERPRQCCFRGLWGEAEDLECDGSSRHADPHGQPVLSLPADSEDAEACEARAHTLLTEWDETARCLAADVKPGRLELSLVCDIDSRHMRALEAAHRAVAPLAAFPVLRDCHVRLSRDSDQRL</sequence>
<gene>
    <name evidence="1" type="ORF">VTJ49DRAFT_6966</name>
</gene>
<dbReference type="Proteomes" id="UP001583172">
    <property type="component" value="Unassembled WGS sequence"/>
</dbReference>
<dbReference type="InterPro" id="IPR038883">
    <property type="entry name" value="AN11006-like"/>
</dbReference>
<name>A0ABR3VII5_HUMIN</name>
<evidence type="ECO:0000313" key="2">
    <source>
        <dbReference type="Proteomes" id="UP001583172"/>
    </source>
</evidence>
<organism evidence="1 2">
    <name type="scientific">Humicola insolens</name>
    <name type="common">Soft-rot fungus</name>
    <dbReference type="NCBI Taxonomy" id="85995"/>
    <lineage>
        <taxon>Eukaryota</taxon>
        <taxon>Fungi</taxon>
        <taxon>Dikarya</taxon>
        <taxon>Ascomycota</taxon>
        <taxon>Pezizomycotina</taxon>
        <taxon>Sordariomycetes</taxon>
        <taxon>Sordariomycetidae</taxon>
        <taxon>Sordariales</taxon>
        <taxon>Chaetomiaceae</taxon>
        <taxon>Mycothermus</taxon>
    </lineage>
</organism>
<proteinExistence type="predicted"/>
<dbReference type="EMBL" id="JAZGSY010000072">
    <property type="protein sequence ID" value="KAL1841537.1"/>
    <property type="molecule type" value="Genomic_DNA"/>
</dbReference>
<reference evidence="1 2" key="1">
    <citation type="journal article" date="2024" name="Commun. Biol.">
        <title>Comparative genomic analysis of thermophilic fungi reveals convergent evolutionary adaptations and gene losses.</title>
        <authorList>
            <person name="Steindorff A.S."/>
            <person name="Aguilar-Pontes M.V."/>
            <person name="Robinson A.J."/>
            <person name="Andreopoulos B."/>
            <person name="LaButti K."/>
            <person name="Kuo A."/>
            <person name="Mondo S."/>
            <person name="Riley R."/>
            <person name="Otillar R."/>
            <person name="Haridas S."/>
            <person name="Lipzen A."/>
            <person name="Grimwood J."/>
            <person name="Schmutz J."/>
            <person name="Clum A."/>
            <person name="Reid I.D."/>
            <person name="Moisan M.C."/>
            <person name="Butler G."/>
            <person name="Nguyen T.T.M."/>
            <person name="Dewar K."/>
            <person name="Conant G."/>
            <person name="Drula E."/>
            <person name="Henrissat B."/>
            <person name="Hansel C."/>
            <person name="Singer S."/>
            <person name="Hutchinson M.I."/>
            <person name="de Vries R.P."/>
            <person name="Natvig D.O."/>
            <person name="Powell A.J."/>
            <person name="Tsang A."/>
            <person name="Grigoriev I.V."/>
        </authorList>
    </citation>
    <scope>NUCLEOTIDE SEQUENCE [LARGE SCALE GENOMIC DNA]</scope>
    <source>
        <strain evidence="1 2">CBS 620.91</strain>
    </source>
</reference>
<keyword evidence="2" id="KW-1185">Reference proteome</keyword>
<dbReference type="PANTHER" id="PTHR42085:SF1">
    <property type="entry name" value="F-BOX DOMAIN-CONTAINING PROTEIN"/>
    <property type="match status" value="1"/>
</dbReference>
<dbReference type="PANTHER" id="PTHR42085">
    <property type="entry name" value="F-BOX DOMAIN-CONTAINING PROTEIN"/>
    <property type="match status" value="1"/>
</dbReference>
<accession>A0ABR3VII5</accession>
<evidence type="ECO:0000313" key="1">
    <source>
        <dbReference type="EMBL" id="KAL1841537.1"/>
    </source>
</evidence>
<comment type="caution">
    <text evidence="1">The sequence shown here is derived from an EMBL/GenBank/DDBJ whole genome shotgun (WGS) entry which is preliminary data.</text>
</comment>